<feature type="non-terminal residue" evidence="2">
    <location>
        <position position="1"/>
    </location>
</feature>
<dbReference type="AlphaFoldDB" id="A0AAW0WPB6"/>
<reference evidence="2 3" key="1">
    <citation type="journal article" date="2024" name="BMC Genomics">
        <title>Genome assembly of redclaw crayfish (Cherax quadricarinatus) provides insights into its immune adaptation and hypoxia tolerance.</title>
        <authorList>
            <person name="Liu Z."/>
            <person name="Zheng J."/>
            <person name="Li H."/>
            <person name="Fang K."/>
            <person name="Wang S."/>
            <person name="He J."/>
            <person name="Zhou D."/>
            <person name="Weng S."/>
            <person name="Chi M."/>
            <person name="Gu Z."/>
            <person name="He J."/>
            <person name="Li F."/>
            <person name="Wang M."/>
        </authorList>
    </citation>
    <scope>NUCLEOTIDE SEQUENCE [LARGE SCALE GENOMIC DNA]</scope>
    <source>
        <strain evidence="2">ZL_2023a</strain>
    </source>
</reference>
<dbReference type="InterPro" id="IPR023398">
    <property type="entry name" value="TIF_eIF4e-like"/>
</dbReference>
<dbReference type="EMBL" id="JARKIK010000070">
    <property type="protein sequence ID" value="KAK8728826.1"/>
    <property type="molecule type" value="Genomic_DNA"/>
</dbReference>
<evidence type="ECO:0000313" key="2">
    <source>
        <dbReference type="EMBL" id="KAK8728826.1"/>
    </source>
</evidence>
<feature type="compositionally biased region" description="Basic and acidic residues" evidence="1">
    <location>
        <begin position="49"/>
        <end position="59"/>
    </location>
</feature>
<comment type="caution">
    <text evidence="2">The sequence shown here is derived from an EMBL/GenBank/DDBJ whole genome shotgun (WGS) entry which is preliminary data.</text>
</comment>
<protein>
    <submittedName>
        <fullName evidence="2">Uncharacterized protein</fullName>
    </submittedName>
</protein>
<feature type="region of interest" description="Disordered" evidence="1">
    <location>
        <begin position="38"/>
        <end position="60"/>
    </location>
</feature>
<keyword evidence="3" id="KW-1185">Reference proteome</keyword>
<gene>
    <name evidence="2" type="ORF">OTU49_008954</name>
</gene>
<evidence type="ECO:0000313" key="3">
    <source>
        <dbReference type="Proteomes" id="UP001445076"/>
    </source>
</evidence>
<dbReference type="Proteomes" id="UP001445076">
    <property type="component" value="Unassembled WGS sequence"/>
</dbReference>
<sequence length="114" mass="12902">CCGRDCTTSLTTFFFTNILITIPSVTRMTNMVNKYDALKTNDDSGEEDGGNRESKDTEKLLPPVEVKPGEHRLQYTYCIWFSRRAPGKQATSQNYDQNLQLIGRQCTSQPSNTN</sequence>
<name>A0AAW0WPB6_CHEQU</name>
<organism evidence="2 3">
    <name type="scientific">Cherax quadricarinatus</name>
    <name type="common">Australian red claw crayfish</name>
    <dbReference type="NCBI Taxonomy" id="27406"/>
    <lineage>
        <taxon>Eukaryota</taxon>
        <taxon>Metazoa</taxon>
        <taxon>Ecdysozoa</taxon>
        <taxon>Arthropoda</taxon>
        <taxon>Crustacea</taxon>
        <taxon>Multicrustacea</taxon>
        <taxon>Malacostraca</taxon>
        <taxon>Eumalacostraca</taxon>
        <taxon>Eucarida</taxon>
        <taxon>Decapoda</taxon>
        <taxon>Pleocyemata</taxon>
        <taxon>Astacidea</taxon>
        <taxon>Parastacoidea</taxon>
        <taxon>Parastacidae</taxon>
        <taxon>Cherax</taxon>
    </lineage>
</organism>
<accession>A0AAW0WPB6</accession>
<dbReference type="SUPFAM" id="SSF55418">
    <property type="entry name" value="eIF4e-like"/>
    <property type="match status" value="1"/>
</dbReference>
<proteinExistence type="predicted"/>
<evidence type="ECO:0000256" key="1">
    <source>
        <dbReference type="SAM" id="MobiDB-lite"/>
    </source>
</evidence>